<proteinExistence type="predicted"/>
<dbReference type="Proteomes" id="UP000025227">
    <property type="component" value="Unplaced"/>
</dbReference>
<dbReference type="GO" id="GO:0035861">
    <property type="term" value="C:site of double-strand break"/>
    <property type="evidence" value="ECO:0007669"/>
    <property type="project" value="TreeGrafter"/>
</dbReference>
<dbReference type="GO" id="GO:0005634">
    <property type="term" value="C:nucleus"/>
    <property type="evidence" value="ECO:0007669"/>
    <property type="project" value="TreeGrafter"/>
</dbReference>
<dbReference type="GO" id="GO:0015074">
    <property type="term" value="P:DNA integration"/>
    <property type="evidence" value="ECO:0007669"/>
    <property type="project" value="TreeGrafter"/>
</dbReference>
<keyword evidence="2" id="KW-1185">Reference proteome</keyword>
<feature type="domain" description="Mos1 transposase HTH" evidence="1">
    <location>
        <begin position="38"/>
        <end position="86"/>
    </location>
</feature>
<dbReference type="InterPro" id="IPR041426">
    <property type="entry name" value="Mos1_HTH"/>
</dbReference>
<dbReference type="OMA" id="NISHTCV"/>
<dbReference type="GO" id="GO:0031297">
    <property type="term" value="P:replication fork processing"/>
    <property type="evidence" value="ECO:0007669"/>
    <property type="project" value="TreeGrafter"/>
</dbReference>
<organism evidence="2 3">
    <name type="scientific">Haemonchus contortus</name>
    <name type="common">Barber pole worm</name>
    <dbReference type="NCBI Taxonomy" id="6289"/>
    <lineage>
        <taxon>Eukaryota</taxon>
        <taxon>Metazoa</taxon>
        <taxon>Ecdysozoa</taxon>
        <taxon>Nematoda</taxon>
        <taxon>Chromadorea</taxon>
        <taxon>Rhabditida</taxon>
        <taxon>Rhabditina</taxon>
        <taxon>Rhabditomorpha</taxon>
        <taxon>Strongyloidea</taxon>
        <taxon>Trichostrongylidae</taxon>
        <taxon>Haemonchus</taxon>
    </lineage>
</organism>
<dbReference type="GO" id="GO:0006303">
    <property type="term" value="P:double-strand break repair via nonhomologous end joining"/>
    <property type="evidence" value="ECO:0007669"/>
    <property type="project" value="TreeGrafter"/>
</dbReference>
<dbReference type="GO" id="GO:0000793">
    <property type="term" value="C:condensed chromosome"/>
    <property type="evidence" value="ECO:0007669"/>
    <property type="project" value="TreeGrafter"/>
</dbReference>
<dbReference type="WBParaSite" id="HCON_00184240-00001">
    <property type="protein sequence ID" value="HCON_00184240-00001"/>
    <property type="gene ID" value="HCON_00184240"/>
</dbReference>
<evidence type="ECO:0000259" key="1">
    <source>
        <dbReference type="Pfam" id="PF17906"/>
    </source>
</evidence>
<dbReference type="InterPro" id="IPR052709">
    <property type="entry name" value="Transposase-MT_Hybrid"/>
</dbReference>
<dbReference type="Gene3D" id="1.10.10.1450">
    <property type="match status" value="1"/>
</dbReference>
<dbReference type="GO" id="GO:0003690">
    <property type="term" value="F:double-stranded DNA binding"/>
    <property type="evidence" value="ECO:0007669"/>
    <property type="project" value="TreeGrafter"/>
</dbReference>
<dbReference type="GO" id="GO:0044547">
    <property type="term" value="F:DNA topoisomerase binding"/>
    <property type="evidence" value="ECO:0007669"/>
    <property type="project" value="TreeGrafter"/>
</dbReference>
<sequence length="115" mass="13495">MQAGRDEFLLDLNVRILLYIRFAESERKKVEKVLGQKSLLRPSMWYNFKQGKSAAESHRAISEVYGDEALLESQGRRWYQRFKNGNESLEDEEHGSRPQFVDNQVLKTVIKLDPH</sequence>
<reference evidence="3" key="1">
    <citation type="submission" date="2020-12" db="UniProtKB">
        <authorList>
            <consortium name="WormBaseParasite"/>
        </authorList>
    </citation>
    <scope>IDENTIFICATION</scope>
    <source>
        <strain evidence="3">MHco3</strain>
    </source>
</reference>
<name>A0A7I4Z3I1_HAECO</name>
<dbReference type="AlphaFoldDB" id="A0A7I4Z3I1"/>
<protein>
    <submittedName>
        <fullName evidence="3">HTH_48 domain-containing protein</fullName>
    </submittedName>
</protein>
<dbReference type="GO" id="GO:0000729">
    <property type="term" value="P:DNA double-strand break processing"/>
    <property type="evidence" value="ECO:0007669"/>
    <property type="project" value="TreeGrafter"/>
</dbReference>
<dbReference type="GO" id="GO:0044774">
    <property type="term" value="P:mitotic DNA integrity checkpoint signaling"/>
    <property type="evidence" value="ECO:0007669"/>
    <property type="project" value="TreeGrafter"/>
</dbReference>
<accession>A0A7I4Z3I1</accession>
<dbReference type="GO" id="GO:0000014">
    <property type="term" value="F:single-stranded DNA endodeoxyribonuclease activity"/>
    <property type="evidence" value="ECO:0007669"/>
    <property type="project" value="TreeGrafter"/>
</dbReference>
<dbReference type="GO" id="GO:0003697">
    <property type="term" value="F:single-stranded DNA binding"/>
    <property type="evidence" value="ECO:0007669"/>
    <property type="project" value="TreeGrafter"/>
</dbReference>
<dbReference type="OrthoDB" id="6137736at2759"/>
<evidence type="ECO:0000313" key="3">
    <source>
        <dbReference type="WBParaSite" id="HCON_00184240-00001"/>
    </source>
</evidence>
<dbReference type="GO" id="GO:0046975">
    <property type="term" value="F:histone H3K36 methyltransferase activity"/>
    <property type="evidence" value="ECO:0007669"/>
    <property type="project" value="TreeGrafter"/>
</dbReference>
<evidence type="ECO:0000313" key="2">
    <source>
        <dbReference type="Proteomes" id="UP000025227"/>
    </source>
</evidence>
<dbReference type="PANTHER" id="PTHR46060:SF2">
    <property type="entry name" value="HISTONE-LYSINE N-METHYLTRANSFERASE SETMAR"/>
    <property type="match status" value="1"/>
</dbReference>
<dbReference type="PANTHER" id="PTHR46060">
    <property type="entry name" value="MARINER MOS1 TRANSPOSASE-LIKE PROTEIN"/>
    <property type="match status" value="1"/>
</dbReference>
<dbReference type="GO" id="GO:0042800">
    <property type="term" value="F:histone H3K4 methyltransferase activity"/>
    <property type="evidence" value="ECO:0007669"/>
    <property type="project" value="TreeGrafter"/>
</dbReference>
<dbReference type="Pfam" id="PF17906">
    <property type="entry name" value="HTH_48"/>
    <property type="match status" value="1"/>
</dbReference>